<evidence type="ECO:0000313" key="2">
    <source>
        <dbReference type="Proteomes" id="UP000053157"/>
    </source>
</evidence>
<proteinExistence type="predicted"/>
<dbReference type="AlphaFoldDB" id="A0A0W1SPC4"/>
<dbReference type="EMBL" id="LOPV01000146">
    <property type="protein sequence ID" value="KTG28021.1"/>
    <property type="molecule type" value="Genomic_DNA"/>
</dbReference>
<dbReference type="Proteomes" id="UP000053157">
    <property type="component" value="Unassembled WGS sequence"/>
</dbReference>
<evidence type="ECO:0000313" key="1">
    <source>
        <dbReference type="EMBL" id="KTG28021.1"/>
    </source>
</evidence>
<comment type="caution">
    <text evidence="1">The sequence shown here is derived from an EMBL/GenBank/DDBJ whole genome shotgun (WGS) entry which is preliminary data.</text>
</comment>
<protein>
    <submittedName>
        <fullName evidence="1">Uncharacterized protein</fullName>
    </submittedName>
</protein>
<sequence length="174" mass="19301">MSRRKLLRGVGVTAALAALPVGTAVGQTAKSKYDDEDGNGIPDEGEVVTGTYKSVYAYDASGDWYWDLGDGRVQGTVGGVSELDQETLTVCDYKVQYRGTFENDPFLDSGWIRNNINCKGYDDNGNYNFLIVHKTDKRYTGNRPAVWGDWEYFVDVESKLGNKLVRPQNPPGQN</sequence>
<accession>A0A0W1SPC4</accession>
<name>A0A0W1SPC4_9EURY</name>
<keyword evidence="2" id="KW-1185">Reference proteome</keyword>
<organism evidence="1 2">
    <name type="scientific">Haloferax profundi</name>
    <dbReference type="NCBI Taxonomy" id="1544718"/>
    <lineage>
        <taxon>Archaea</taxon>
        <taxon>Methanobacteriati</taxon>
        <taxon>Methanobacteriota</taxon>
        <taxon>Stenosarchaea group</taxon>
        <taxon>Halobacteria</taxon>
        <taxon>Halobacteriales</taxon>
        <taxon>Haloferacaceae</taxon>
        <taxon>Haloferax</taxon>
    </lineage>
</organism>
<reference evidence="1 2" key="1">
    <citation type="submission" date="2015-12" db="EMBL/GenBank/DDBJ databases">
        <title>Haloferax profundi sp. nov. isolated from the Discovery deep brine-seawater interface in the Red Sea.</title>
        <authorList>
            <person name="Zhang G."/>
            <person name="Stingl U."/>
            <person name="Rashid M."/>
        </authorList>
    </citation>
    <scope>NUCLEOTIDE SEQUENCE [LARGE SCALE GENOMIC DNA]</scope>
    <source>
        <strain evidence="1 2">SB29</strain>
    </source>
</reference>
<gene>
    <name evidence="1" type="ORF">AUR66_12510</name>
</gene>